<comment type="caution">
    <text evidence="1">The sequence shown here is derived from an EMBL/GenBank/DDBJ whole genome shotgun (WGS) entry which is preliminary data.</text>
</comment>
<dbReference type="EMBL" id="JAQIZT010000015">
    <property type="protein sequence ID" value="KAJ6969853.1"/>
    <property type="molecule type" value="Genomic_DNA"/>
</dbReference>
<name>A0AAD6LMG8_9ROSI</name>
<gene>
    <name evidence="1" type="ORF">NC653_034416</name>
</gene>
<evidence type="ECO:0000313" key="2">
    <source>
        <dbReference type="Proteomes" id="UP001164929"/>
    </source>
</evidence>
<organism evidence="1 2">
    <name type="scientific">Populus alba x Populus x berolinensis</name>
    <dbReference type="NCBI Taxonomy" id="444605"/>
    <lineage>
        <taxon>Eukaryota</taxon>
        <taxon>Viridiplantae</taxon>
        <taxon>Streptophyta</taxon>
        <taxon>Embryophyta</taxon>
        <taxon>Tracheophyta</taxon>
        <taxon>Spermatophyta</taxon>
        <taxon>Magnoliopsida</taxon>
        <taxon>eudicotyledons</taxon>
        <taxon>Gunneridae</taxon>
        <taxon>Pentapetalae</taxon>
        <taxon>rosids</taxon>
        <taxon>fabids</taxon>
        <taxon>Malpighiales</taxon>
        <taxon>Salicaceae</taxon>
        <taxon>Saliceae</taxon>
        <taxon>Populus</taxon>
    </lineage>
</organism>
<protein>
    <submittedName>
        <fullName evidence="1">Uncharacterized protein</fullName>
    </submittedName>
</protein>
<proteinExistence type="predicted"/>
<sequence length="68" mass="7894">MLVNNSLLFIDDFGLVEEFGVIAIRYSFECLECLEYLYSFVLSHVEKTTVDQQPDEEVMISGRVVERN</sequence>
<dbReference type="Proteomes" id="UP001164929">
    <property type="component" value="Chromosome 15"/>
</dbReference>
<keyword evidence="2" id="KW-1185">Reference proteome</keyword>
<reference evidence="1" key="1">
    <citation type="journal article" date="2023" name="Mol. Ecol. Resour.">
        <title>Chromosome-level genome assembly of a triploid poplar Populus alba 'Berolinensis'.</title>
        <authorList>
            <person name="Chen S."/>
            <person name="Yu Y."/>
            <person name="Wang X."/>
            <person name="Wang S."/>
            <person name="Zhang T."/>
            <person name="Zhou Y."/>
            <person name="He R."/>
            <person name="Meng N."/>
            <person name="Wang Y."/>
            <person name="Liu W."/>
            <person name="Liu Z."/>
            <person name="Liu J."/>
            <person name="Guo Q."/>
            <person name="Huang H."/>
            <person name="Sederoff R.R."/>
            <person name="Wang G."/>
            <person name="Qu G."/>
            <person name="Chen S."/>
        </authorList>
    </citation>
    <scope>NUCLEOTIDE SEQUENCE</scope>
    <source>
        <strain evidence="1">SC-2020</strain>
    </source>
</reference>
<dbReference type="AlphaFoldDB" id="A0AAD6LMG8"/>
<accession>A0AAD6LMG8</accession>
<evidence type="ECO:0000313" key="1">
    <source>
        <dbReference type="EMBL" id="KAJ6969853.1"/>
    </source>
</evidence>